<evidence type="ECO:0000256" key="1">
    <source>
        <dbReference type="SAM" id="Coils"/>
    </source>
</evidence>
<accession>A0ABZ2RSR2</accession>
<evidence type="ECO:0000313" key="2">
    <source>
        <dbReference type="EMBL" id="WXL29141.1"/>
    </source>
</evidence>
<dbReference type="NCBIfam" id="NF045995">
    <property type="entry name" value="MAG0865_DivIVA"/>
    <property type="match status" value="1"/>
</dbReference>
<dbReference type="Proteomes" id="UP001477443">
    <property type="component" value="Chromosome"/>
</dbReference>
<protein>
    <recommendedName>
        <fullName evidence="4">DivIVA protein</fullName>
    </recommendedName>
</protein>
<dbReference type="EMBL" id="CP148067">
    <property type="protein sequence ID" value="WXL29141.1"/>
    <property type="molecule type" value="Genomic_DNA"/>
</dbReference>
<gene>
    <name evidence="2" type="ORF">WG617_00600</name>
</gene>
<reference evidence="2" key="1">
    <citation type="submission" date="2024-03" db="EMBL/GenBank/DDBJ databases">
        <title>Complete genome sequence of Mycoplasma felifaucium Z921 isolated from the trachea of a cheetah.</title>
        <authorList>
            <person name="Spergser J."/>
        </authorList>
    </citation>
    <scope>NUCLEOTIDE SEQUENCE [LARGE SCALE GENOMIC DNA]</scope>
    <source>
        <strain evidence="2">Z921</strain>
    </source>
</reference>
<sequence length="79" mass="9320">MKDKIDELKSISFSHEINGYSVVEVNNYIEKIWNKMDELTNKIDLLEKQIEKNLIECHDKISEFEALNLVAEMNKNYGK</sequence>
<dbReference type="Gene3D" id="6.10.250.660">
    <property type="match status" value="1"/>
</dbReference>
<evidence type="ECO:0008006" key="4">
    <source>
        <dbReference type="Google" id="ProtNLM"/>
    </source>
</evidence>
<organism evidence="2 3">
    <name type="scientific">Mycoplasmopsis felifaucium</name>
    <dbReference type="NCBI Taxonomy" id="35768"/>
    <lineage>
        <taxon>Bacteria</taxon>
        <taxon>Bacillati</taxon>
        <taxon>Mycoplasmatota</taxon>
        <taxon>Mycoplasmoidales</taxon>
        <taxon>Metamycoplasmataceae</taxon>
        <taxon>Mycoplasmopsis</taxon>
    </lineage>
</organism>
<keyword evidence="3" id="KW-1185">Reference proteome</keyword>
<keyword evidence="1" id="KW-0175">Coiled coil</keyword>
<evidence type="ECO:0000313" key="3">
    <source>
        <dbReference type="Proteomes" id="UP001477443"/>
    </source>
</evidence>
<proteinExistence type="predicted"/>
<name>A0ABZ2RSR2_9BACT</name>
<feature type="coiled-coil region" evidence="1">
    <location>
        <begin position="29"/>
        <end position="56"/>
    </location>
</feature>
<dbReference type="RefSeq" id="WP_027334929.1">
    <property type="nucleotide sequence ID" value="NZ_CP148067.1"/>
</dbReference>